<gene>
    <name evidence="1" type="ORF">I5Q09_24125</name>
    <name evidence="2" type="ORF">NCTC11842_00038</name>
    <name evidence="3" type="ORF">NCTC11842_00214</name>
</gene>
<dbReference type="Proteomes" id="UP000638986">
    <property type="component" value="Unassembled WGS sequence"/>
</dbReference>
<evidence type="ECO:0000313" key="4">
    <source>
        <dbReference type="Proteomes" id="UP000250443"/>
    </source>
</evidence>
<evidence type="ECO:0000313" key="5">
    <source>
        <dbReference type="Proteomes" id="UP000638986"/>
    </source>
</evidence>
<name>A0A2X2DWH3_PSELU</name>
<evidence type="ECO:0000313" key="1">
    <source>
        <dbReference type="EMBL" id="MBH3441770.1"/>
    </source>
</evidence>
<reference evidence="3 4" key="1">
    <citation type="submission" date="2018-06" db="EMBL/GenBank/DDBJ databases">
        <authorList>
            <consortium name="Pathogen Informatics"/>
            <person name="Doyle S."/>
        </authorList>
    </citation>
    <scope>NUCLEOTIDE SEQUENCE [LARGE SCALE GENOMIC DNA]</scope>
    <source>
        <strain evidence="3 4">NCTC11842</strain>
    </source>
</reference>
<sequence length="161" mass="18565">MLESRHLSFELPRYLVAASEPFKQGYKGAYDWFLEGAAGSSINPFALSTADNDAWSFGWSRAAQYLELKQSQLPKWFRRVQRLSGQGQEKLGDHIRLHADPNIPFEDHYRIFLAVINAQLNSGFEFQQPPWFWEPNAMNYQNGSCQGYDERDLVLSISRAD</sequence>
<accession>A0A2X2DWH3</accession>
<dbReference type="RefSeq" id="WP_112297403.1">
    <property type="nucleotide sequence ID" value="NZ_JAAMQY010000010.1"/>
</dbReference>
<reference evidence="1 5" key="2">
    <citation type="submission" date="2020-11" db="EMBL/GenBank/DDBJ databases">
        <title>Enhanced detection system for hospital associated transmission using whole genome sequencing surveillance.</title>
        <authorList>
            <person name="Harrison L.H."/>
            <person name="Van Tyne D."/>
            <person name="Marsh J.W."/>
            <person name="Griffith M.P."/>
            <person name="Snyder D.J."/>
            <person name="Cooper V.S."/>
            <person name="Mustapha M."/>
        </authorList>
    </citation>
    <scope>NUCLEOTIDE SEQUENCE [LARGE SCALE GENOMIC DNA]</scope>
    <source>
        <strain evidence="1 5">PSB00013</strain>
    </source>
</reference>
<proteinExistence type="predicted"/>
<dbReference type="AlphaFoldDB" id="A0A2X2DWH3"/>
<dbReference type="EMBL" id="UAUF01000002">
    <property type="protein sequence ID" value="SPZ00069.1"/>
    <property type="molecule type" value="Genomic_DNA"/>
</dbReference>
<dbReference type="EMBL" id="JADTXM010000028">
    <property type="protein sequence ID" value="MBH3441770.1"/>
    <property type="molecule type" value="Genomic_DNA"/>
</dbReference>
<dbReference type="EMBL" id="UAUF01000002">
    <property type="protein sequence ID" value="SPY99893.1"/>
    <property type="molecule type" value="Genomic_DNA"/>
</dbReference>
<evidence type="ECO:0000313" key="2">
    <source>
        <dbReference type="EMBL" id="SPY99893.1"/>
    </source>
</evidence>
<protein>
    <submittedName>
        <fullName evidence="3">Uncharacterized protein</fullName>
    </submittedName>
</protein>
<evidence type="ECO:0000313" key="3">
    <source>
        <dbReference type="EMBL" id="SPZ00069.1"/>
    </source>
</evidence>
<organism evidence="3 4">
    <name type="scientific">Pseudomonas luteola</name>
    <dbReference type="NCBI Taxonomy" id="47886"/>
    <lineage>
        <taxon>Bacteria</taxon>
        <taxon>Pseudomonadati</taxon>
        <taxon>Pseudomonadota</taxon>
        <taxon>Gammaproteobacteria</taxon>
        <taxon>Pseudomonadales</taxon>
        <taxon>Pseudomonadaceae</taxon>
        <taxon>Pseudomonas</taxon>
    </lineage>
</organism>
<dbReference type="Proteomes" id="UP000250443">
    <property type="component" value="Unassembled WGS sequence"/>
</dbReference>